<dbReference type="InterPro" id="IPR050979">
    <property type="entry name" value="LD-transpeptidase"/>
</dbReference>
<evidence type="ECO:0000256" key="1">
    <source>
        <dbReference type="ARBA" id="ARBA00004752"/>
    </source>
</evidence>
<dbReference type="GO" id="GO:0016757">
    <property type="term" value="F:glycosyltransferase activity"/>
    <property type="evidence" value="ECO:0007669"/>
    <property type="project" value="UniProtKB-KW"/>
</dbReference>
<dbReference type="InterPro" id="IPR038063">
    <property type="entry name" value="Transpep_catalytic_dom"/>
</dbReference>
<dbReference type="PANTHER" id="PTHR30582:SF24">
    <property type="entry name" value="L,D-TRANSPEPTIDASE ERFK_SRFK-RELATED"/>
    <property type="match status" value="1"/>
</dbReference>
<evidence type="ECO:0000256" key="4">
    <source>
        <dbReference type="ARBA" id="ARBA00022679"/>
    </source>
</evidence>
<feature type="active site" description="Proton donor/acceptor" evidence="9">
    <location>
        <position position="214"/>
    </location>
</feature>
<evidence type="ECO:0000313" key="13">
    <source>
        <dbReference type="Proteomes" id="UP000218896"/>
    </source>
</evidence>
<feature type="signal peptide" evidence="10">
    <location>
        <begin position="1"/>
        <end position="46"/>
    </location>
</feature>
<evidence type="ECO:0000259" key="11">
    <source>
        <dbReference type="PROSITE" id="PS52029"/>
    </source>
</evidence>
<organism evidence="12 13">
    <name type="scientific">Halovibrio salipaludis</name>
    <dbReference type="NCBI Taxonomy" id="2032626"/>
    <lineage>
        <taxon>Bacteria</taxon>
        <taxon>Pseudomonadati</taxon>
        <taxon>Pseudomonadota</taxon>
        <taxon>Gammaproteobacteria</taxon>
        <taxon>Oceanospirillales</taxon>
        <taxon>Halomonadaceae</taxon>
        <taxon>Halovibrio</taxon>
    </lineage>
</organism>
<proteinExistence type="inferred from homology"/>
<keyword evidence="10" id="KW-0732">Signal</keyword>
<dbReference type="GO" id="GO:0005576">
    <property type="term" value="C:extracellular region"/>
    <property type="evidence" value="ECO:0007669"/>
    <property type="project" value="TreeGrafter"/>
</dbReference>
<evidence type="ECO:0000256" key="3">
    <source>
        <dbReference type="ARBA" id="ARBA00022676"/>
    </source>
</evidence>
<dbReference type="PANTHER" id="PTHR30582">
    <property type="entry name" value="L,D-TRANSPEPTIDASE"/>
    <property type="match status" value="1"/>
</dbReference>
<evidence type="ECO:0000256" key="10">
    <source>
        <dbReference type="SAM" id="SignalP"/>
    </source>
</evidence>
<evidence type="ECO:0000256" key="9">
    <source>
        <dbReference type="PROSITE-ProRule" id="PRU01373"/>
    </source>
</evidence>
<evidence type="ECO:0000256" key="5">
    <source>
        <dbReference type="ARBA" id="ARBA00022801"/>
    </source>
</evidence>
<dbReference type="CDD" id="cd16913">
    <property type="entry name" value="YkuD_like"/>
    <property type="match status" value="1"/>
</dbReference>
<keyword evidence="4" id="KW-0808">Transferase</keyword>
<comment type="similarity">
    <text evidence="2">Belongs to the YkuD family.</text>
</comment>
<dbReference type="Proteomes" id="UP000218896">
    <property type="component" value="Unassembled WGS sequence"/>
</dbReference>
<evidence type="ECO:0000256" key="8">
    <source>
        <dbReference type="ARBA" id="ARBA00023316"/>
    </source>
</evidence>
<protein>
    <recommendedName>
        <fullName evidence="11">L,D-TPase catalytic domain-containing protein</fullName>
    </recommendedName>
</protein>
<feature type="active site" description="Nucleophile" evidence="9">
    <location>
        <position position="230"/>
    </location>
</feature>
<gene>
    <name evidence="12" type="ORF">CK501_01950</name>
</gene>
<sequence>MCSNASWPMPKPRVRINRILLPLTKRNSLSRTLIALCLWSSATAVAASGQAHEWQPGDTIIGKPTWVTTAYEDTFAGIGENRGFGFLEMVRANPDVDPWLPGDGTRIRLPSRRLLPSPPHEDIVINLAEFRLYHFRDDRVVTYPVGIGNSSTPSPLTRTSVRMRLESPAWYPPESIREEAAGEGRKLPAEIPPGPSNPLGPFALQLEEDGYLIHGTNKRFGVGQRVSHGCIRMFNDDIEELVWATPKGSGVRIVDEPVKAAVQGNTIWLQVHGQKEALEEADHDRLWREAEAALERIRRSEPGVEIYRGRVEEAVERASGLAVRVGMVVGKAPGWRYWRSSR</sequence>
<dbReference type="PROSITE" id="PS52029">
    <property type="entry name" value="LD_TPASE"/>
    <property type="match status" value="1"/>
</dbReference>
<keyword evidence="6 9" id="KW-0133">Cell shape</keyword>
<keyword evidence="5" id="KW-0378">Hydrolase</keyword>
<dbReference type="GO" id="GO:0018104">
    <property type="term" value="P:peptidoglycan-protein cross-linking"/>
    <property type="evidence" value="ECO:0007669"/>
    <property type="project" value="TreeGrafter"/>
</dbReference>
<evidence type="ECO:0000256" key="6">
    <source>
        <dbReference type="ARBA" id="ARBA00022960"/>
    </source>
</evidence>
<dbReference type="AlphaFoldDB" id="A0A2A2FB77"/>
<comment type="pathway">
    <text evidence="1 9">Cell wall biogenesis; peptidoglycan biosynthesis.</text>
</comment>
<comment type="caution">
    <text evidence="12">The sequence shown here is derived from an EMBL/GenBank/DDBJ whole genome shotgun (WGS) entry which is preliminary data.</text>
</comment>
<evidence type="ECO:0000256" key="7">
    <source>
        <dbReference type="ARBA" id="ARBA00022984"/>
    </source>
</evidence>
<dbReference type="Pfam" id="PF03734">
    <property type="entry name" value="YkuD"/>
    <property type="match status" value="1"/>
</dbReference>
<dbReference type="UniPathway" id="UPA00219"/>
<keyword evidence="7 9" id="KW-0573">Peptidoglycan synthesis</keyword>
<reference evidence="12 13" key="1">
    <citation type="submission" date="2017-08" db="EMBL/GenBank/DDBJ databases">
        <title>Halovibrio sewagensis sp. nov., isolated from wastewater of high salinity.</title>
        <authorList>
            <person name="Dong X."/>
            <person name="Zhang G."/>
        </authorList>
    </citation>
    <scope>NUCLEOTIDE SEQUENCE [LARGE SCALE GENOMIC DNA]</scope>
    <source>
        <strain evidence="12 13">YL5-2</strain>
    </source>
</reference>
<feature type="domain" description="L,D-TPase catalytic" evidence="11">
    <location>
        <begin position="121"/>
        <end position="254"/>
    </location>
</feature>
<dbReference type="Gene3D" id="2.40.440.10">
    <property type="entry name" value="L,D-transpeptidase catalytic domain-like"/>
    <property type="match status" value="1"/>
</dbReference>
<accession>A0A2A2FB77</accession>
<dbReference type="GO" id="GO:0071555">
    <property type="term" value="P:cell wall organization"/>
    <property type="evidence" value="ECO:0007669"/>
    <property type="project" value="UniProtKB-UniRule"/>
</dbReference>
<keyword evidence="13" id="KW-1185">Reference proteome</keyword>
<keyword evidence="8 9" id="KW-0961">Cell wall biogenesis/degradation</keyword>
<dbReference type="EMBL" id="NSKD01000001">
    <property type="protein sequence ID" value="PAU81937.1"/>
    <property type="molecule type" value="Genomic_DNA"/>
</dbReference>
<evidence type="ECO:0000313" key="12">
    <source>
        <dbReference type="EMBL" id="PAU81937.1"/>
    </source>
</evidence>
<dbReference type="GO" id="GO:0008360">
    <property type="term" value="P:regulation of cell shape"/>
    <property type="evidence" value="ECO:0007669"/>
    <property type="project" value="UniProtKB-UniRule"/>
</dbReference>
<dbReference type="GO" id="GO:0071972">
    <property type="term" value="F:peptidoglycan L,D-transpeptidase activity"/>
    <property type="evidence" value="ECO:0007669"/>
    <property type="project" value="TreeGrafter"/>
</dbReference>
<name>A0A2A2FB77_9GAMM</name>
<dbReference type="InterPro" id="IPR005490">
    <property type="entry name" value="LD_TPept_cat_dom"/>
</dbReference>
<feature type="chain" id="PRO_5012719682" description="L,D-TPase catalytic domain-containing protein" evidence="10">
    <location>
        <begin position="47"/>
        <end position="342"/>
    </location>
</feature>
<keyword evidence="3" id="KW-0328">Glycosyltransferase</keyword>
<dbReference type="SUPFAM" id="SSF141523">
    <property type="entry name" value="L,D-transpeptidase catalytic domain-like"/>
    <property type="match status" value="1"/>
</dbReference>
<evidence type="ECO:0000256" key="2">
    <source>
        <dbReference type="ARBA" id="ARBA00005992"/>
    </source>
</evidence>